<evidence type="ECO:0000256" key="1">
    <source>
        <dbReference type="SAM" id="Phobius"/>
    </source>
</evidence>
<evidence type="ECO:0000313" key="2">
    <source>
        <dbReference type="EMBL" id="BFF91855.1"/>
    </source>
</evidence>
<name>A0AAU9EZ29_DROMD</name>
<protein>
    <submittedName>
        <fullName evidence="2">Uncharacterized protein</fullName>
    </submittedName>
</protein>
<keyword evidence="1" id="KW-0472">Membrane</keyword>
<proteinExistence type="predicted"/>
<evidence type="ECO:0000313" key="3">
    <source>
        <dbReference type="Proteomes" id="UP001500889"/>
    </source>
</evidence>
<sequence length="157" mass="18077">MATFLTSNSFVTFRERGKRSLERFYMKPWLQICAHVYLLDLPLLELMLVLVLELDVDRDLDLEMLLLLLLELKLKLKLSFLWSCYRSLSFKMALGCVRCWVMFVWFGFGLVCWPANFFIHFGGRGLCAIPSHPILQPAESSSYSLNFNGSGSGMKCC</sequence>
<gene>
    <name evidence="2" type="ORF">DMAD_10053</name>
</gene>
<dbReference type="AlphaFoldDB" id="A0AAU9EZ29"/>
<organism evidence="2 3">
    <name type="scientific">Drosophila madeirensis</name>
    <name type="common">Fruit fly</name>
    <dbReference type="NCBI Taxonomy" id="30013"/>
    <lineage>
        <taxon>Eukaryota</taxon>
        <taxon>Metazoa</taxon>
        <taxon>Ecdysozoa</taxon>
        <taxon>Arthropoda</taxon>
        <taxon>Hexapoda</taxon>
        <taxon>Insecta</taxon>
        <taxon>Pterygota</taxon>
        <taxon>Neoptera</taxon>
        <taxon>Endopterygota</taxon>
        <taxon>Diptera</taxon>
        <taxon>Brachycera</taxon>
        <taxon>Muscomorpha</taxon>
        <taxon>Ephydroidea</taxon>
        <taxon>Drosophilidae</taxon>
        <taxon>Drosophila</taxon>
        <taxon>Sophophora</taxon>
    </lineage>
</organism>
<feature type="transmembrane region" description="Helical" evidence="1">
    <location>
        <begin position="97"/>
        <end position="119"/>
    </location>
</feature>
<keyword evidence="3" id="KW-1185">Reference proteome</keyword>
<keyword evidence="1" id="KW-1133">Transmembrane helix</keyword>
<accession>A0AAU9EZ29</accession>
<reference evidence="2 3" key="1">
    <citation type="submission" date="2024-02" db="EMBL/GenBank/DDBJ databases">
        <title>A chromosome-level genome assembly of Drosophila madeirensis, a fruit fly species endemic to Madeira island.</title>
        <authorList>
            <person name="Tomihara K."/>
            <person name="Llopart A."/>
            <person name="Yamamoto D."/>
        </authorList>
    </citation>
    <scope>NUCLEOTIDE SEQUENCE [LARGE SCALE GENOMIC DNA]</scope>
    <source>
        <strain evidence="2 3">RF1</strain>
    </source>
</reference>
<dbReference type="EMBL" id="AP029263">
    <property type="protein sequence ID" value="BFF91855.1"/>
    <property type="molecule type" value="Genomic_DNA"/>
</dbReference>
<keyword evidence="1" id="KW-0812">Transmembrane</keyword>
<dbReference type="Proteomes" id="UP001500889">
    <property type="component" value="Chromosome O"/>
</dbReference>